<dbReference type="Pfam" id="PF13470">
    <property type="entry name" value="PIN_3"/>
    <property type="match status" value="1"/>
</dbReference>
<proteinExistence type="predicted"/>
<evidence type="ECO:0000313" key="2">
    <source>
        <dbReference type="EMBL" id="QSQ18874.1"/>
    </source>
</evidence>
<dbReference type="Proteomes" id="UP000662747">
    <property type="component" value="Chromosome"/>
</dbReference>
<dbReference type="SUPFAM" id="SSF88723">
    <property type="entry name" value="PIN domain-like"/>
    <property type="match status" value="1"/>
</dbReference>
<dbReference type="PANTHER" id="PTHR34610:SF3">
    <property type="entry name" value="SSL7007 PROTEIN"/>
    <property type="match status" value="1"/>
</dbReference>
<dbReference type="NCBIfam" id="TIGR00305">
    <property type="entry name" value="putative toxin-antitoxin system toxin component, PIN family"/>
    <property type="match status" value="1"/>
</dbReference>
<dbReference type="InterPro" id="IPR002850">
    <property type="entry name" value="PIN_toxin-like"/>
</dbReference>
<name>A0ABX7NN21_9BACT</name>
<evidence type="ECO:0000313" key="3">
    <source>
        <dbReference type="Proteomes" id="UP000662747"/>
    </source>
</evidence>
<dbReference type="PANTHER" id="PTHR34610">
    <property type="entry name" value="SSL7007 PROTEIN"/>
    <property type="match status" value="1"/>
</dbReference>
<accession>A0ABX7NN21</accession>
<dbReference type="InterPro" id="IPR029060">
    <property type="entry name" value="PIN-like_dom_sf"/>
</dbReference>
<dbReference type="EMBL" id="CP071090">
    <property type="protein sequence ID" value="QSQ18874.1"/>
    <property type="molecule type" value="Genomic_DNA"/>
</dbReference>
<reference evidence="2 3" key="1">
    <citation type="submission" date="2021-02" db="EMBL/GenBank/DDBJ databases">
        <title>De Novo genome assembly of isolated myxobacteria.</title>
        <authorList>
            <person name="Stevens D.C."/>
        </authorList>
    </citation>
    <scope>NUCLEOTIDE SEQUENCE [LARGE SCALE GENOMIC DNA]</scope>
    <source>
        <strain evidence="3">SCPEA02</strain>
    </source>
</reference>
<dbReference type="InterPro" id="IPR002716">
    <property type="entry name" value="PIN_dom"/>
</dbReference>
<dbReference type="RefSeq" id="WP_206720462.1">
    <property type="nucleotide sequence ID" value="NZ_CP071090.1"/>
</dbReference>
<sequence length="155" mass="16784">MAPPVSSLPVVLDTNVVLDLFAFDDAHARPLAEALDAGTLIAWADADTLAELGYVLASRNFRPGWDAAARQVTLERYRALARVVPVGEGAPPPELPRCRDRDDQKFLLLAARAGAAWLVSKDKRVLSMAGRSGLPFTILTVRQAVERLQALVTGR</sequence>
<feature type="domain" description="PIN" evidence="1">
    <location>
        <begin position="10"/>
        <end position="124"/>
    </location>
</feature>
<gene>
    <name evidence="2" type="ORF">JY651_26315</name>
</gene>
<keyword evidence="3" id="KW-1185">Reference proteome</keyword>
<organism evidence="2 3">
    <name type="scientific">Pyxidicoccus parkwayensis</name>
    <dbReference type="NCBI Taxonomy" id="2813578"/>
    <lineage>
        <taxon>Bacteria</taxon>
        <taxon>Pseudomonadati</taxon>
        <taxon>Myxococcota</taxon>
        <taxon>Myxococcia</taxon>
        <taxon>Myxococcales</taxon>
        <taxon>Cystobacterineae</taxon>
        <taxon>Myxococcaceae</taxon>
        <taxon>Pyxidicoccus</taxon>
    </lineage>
</organism>
<evidence type="ECO:0000259" key="1">
    <source>
        <dbReference type="Pfam" id="PF13470"/>
    </source>
</evidence>
<protein>
    <submittedName>
        <fullName evidence="2">Toxin-antitoxin system toxin component, PIN family</fullName>
    </submittedName>
</protein>